<keyword evidence="4 7" id="KW-0418">Kinase</keyword>
<keyword evidence="3" id="KW-0597">Phosphoprotein</keyword>
<dbReference type="Gene3D" id="3.30.565.10">
    <property type="entry name" value="Histidine kinase-like ATPase, C-terminal domain"/>
    <property type="match status" value="1"/>
</dbReference>
<dbReference type="SUPFAM" id="SSF55874">
    <property type="entry name" value="ATPase domain of HSP90 chaperone/DNA topoisomerase II/histidine kinase"/>
    <property type="match status" value="1"/>
</dbReference>
<evidence type="ECO:0000256" key="1">
    <source>
        <dbReference type="ARBA" id="ARBA00000085"/>
    </source>
</evidence>
<name>A0A0F5YJ83_9CYAN</name>
<dbReference type="SUPFAM" id="SSF47384">
    <property type="entry name" value="Homodimeric domain of signal transducing histidine kinase"/>
    <property type="match status" value="1"/>
</dbReference>
<dbReference type="PRINTS" id="PR00344">
    <property type="entry name" value="BCTRLSENSOR"/>
</dbReference>
<dbReference type="PROSITE" id="PS50109">
    <property type="entry name" value="HIS_KIN"/>
    <property type="match status" value="1"/>
</dbReference>
<comment type="caution">
    <text evidence="7">The sequence shown here is derived from an EMBL/GenBank/DDBJ whole genome shotgun (WGS) entry which is preliminary data.</text>
</comment>
<protein>
    <recommendedName>
        <fullName evidence="2">histidine kinase</fullName>
        <ecNumber evidence="2">2.7.13.3</ecNumber>
    </recommendedName>
</protein>
<dbReference type="PANTHER" id="PTHR43065:SF50">
    <property type="entry name" value="HISTIDINE KINASE"/>
    <property type="match status" value="1"/>
</dbReference>
<dbReference type="InterPro" id="IPR005467">
    <property type="entry name" value="His_kinase_dom"/>
</dbReference>
<dbReference type="InterPro" id="IPR003661">
    <property type="entry name" value="HisK_dim/P_dom"/>
</dbReference>
<organism evidence="7 8">
    <name type="scientific">Limnoraphis robusta CS-951</name>
    <dbReference type="NCBI Taxonomy" id="1637645"/>
    <lineage>
        <taxon>Bacteria</taxon>
        <taxon>Bacillati</taxon>
        <taxon>Cyanobacteriota</taxon>
        <taxon>Cyanophyceae</taxon>
        <taxon>Oscillatoriophycideae</taxon>
        <taxon>Oscillatoriales</taxon>
        <taxon>Sirenicapillariaceae</taxon>
        <taxon>Limnoraphis</taxon>
    </lineage>
</organism>
<dbReference type="GO" id="GO:0000155">
    <property type="term" value="F:phosphorelay sensor kinase activity"/>
    <property type="evidence" value="ECO:0007669"/>
    <property type="project" value="InterPro"/>
</dbReference>
<keyword evidence="4 7" id="KW-0808">Transferase</keyword>
<dbReference type="SMART" id="SM00388">
    <property type="entry name" value="HisKA"/>
    <property type="match status" value="1"/>
</dbReference>
<evidence type="ECO:0000256" key="4">
    <source>
        <dbReference type="ARBA" id="ARBA00022777"/>
    </source>
</evidence>
<dbReference type="InterPro" id="IPR036890">
    <property type="entry name" value="HATPase_C_sf"/>
</dbReference>
<keyword evidence="5" id="KW-0902">Two-component regulatory system</keyword>
<dbReference type="OrthoDB" id="438708at2"/>
<dbReference type="Gene3D" id="1.10.287.130">
    <property type="match status" value="1"/>
</dbReference>
<dbReference type="EC" id="2.7.13.3" evidence="2"/>
<evidence type="ECO:0000259" key="6">
    <source>
        <dbReference type="PROSITE" id="PS50109"/>
    </source>
</evidence>
<sequence>MLNTYSPDHSNIVEFNRSAQSLHLESTLQDLSLYEIQVDIRQKGIVITQLFESDSTIPGVILMDQKKFIGMVSQRRFFERMSRPYARELFLGRSLHVFYHFAQTDSLLLSGDTPVVEAAQQAIRRSPHLLYEPIVVKLSAQDYRLLDIQQLLIAQSCIHQLATELLRQKTQAQLIQTEKLASLGQMLAGVSHEIRNPVACILGNLKCLDHYYQDLTDLIKLYEQDFPQSSKSIEDYKDEVELRFIQQDLPEVLDSIKISSERLAHLVNSLRGFSRIDSSKPEKVDINYCLENTLLILKNRLKHGINLVKHYGKIPPIYAYPNQLSQVFLNVISNAIDALEEVSQEKPDIAKITITTEVRKWSISEQSHLKVISSSSTPLIFSLENSYHSSSLDSHFEDKTEQSDSISGCISIRIADNGPGIPPAILDRIFETFFTTKSPEKGTGLGLSISHQIITEKHRGKLNVTSKVGRGTEFEILLPIL</sequence>
<evidence type="ECO:0000313" key="7">
    <source>
        <dbReference type="EMBL" id="KKD38697.1"/>
    </source>
</evidence>
<dbReference type="EMBL" id="LATL02000197">
    <property type="protein sequence ID" value="KKD38697.1"/>
    <property type="molecule type" value="Genomic_DNA"/>
</dbReference>
<evidence type="ECO:0000313" key="8">
    <source>
        <dbReference type="Proteomes" id="UP000033607"/>
    </source>
</evidence>
<gene>
    <name evidence="7" type="ORF">WN50_07460</name>
</gene>
<proteinExistence type="predicted"/>
<comment type="catalytic activity">
    <reaction evidence="1">
        <text>ATP + protein L-histidine = ADP + protein N-phospho-L-histidine.</text>
        <dbReference type="EC" id="2.7.13.3"/>
    </reaction>
</comment>
<dbReference type="CDD" id="cd00082">
    <property type="entry name" value="HisKA"/>
    <property type="match status" value="1"/>
</dbReference>
<dbReference type="AlphaFoldDB" id="A0A0F5YJ83"/>
<dbReference type="Proteomes" id="UP000033607">
    <property type="component" value="Unassembled WGS sequence"/>
</dbReference>
<feature type="domain" description="Histidine kinase" evidence="6">
    <location>
        <begin position="189"/>
        <end position="481"/>
    </location>
</feature>
<evidence type="ECO:0000256" key="3">
    <source>
        <dbReference type="ARBA" id="ARBA00022553"/>
    </source>
</evidence>
<dbReference type="Pfam" id="PF02518">
    <property type="entry name" value="HATPase_c"/>
    <property type="match status" value="1"/>
</dbReference>
<dbReference type="InterPro" id="IPR003594">
    <property type="entry name" value="HATPase_dom"/>
</dbReference>
<reference evidence="7 8" key="1">
    <citation type="submission" date="2015-06" db="EMBL/GenBank/DDBJ databases">
        <title>Draft genome assembly of filamentous brackish cyanobacterium Limnoraphis robusta strain CS-951.</title>
        <authorList>
            <person name="Willis A."/>
            <person name="Parks M."/>
            <person name="Burford M.A."/>
        </authorList>
    </citation>
    <scope>NUCLEOTIDE SEQUENCE [LARGE SCALE GENOMIC DNA]</scope>
    <source>
        <strain evidence="7 8">CS-951</strain>
    </source>
</reference>
<dbReference type="InterPro" id="IPR036097">
    <property type="entry name" value="HisK_dim/P_sf"/>
</dbReference>
<dbReference type="PANTHER" id="PTHR43065">
    <property type="entry name" value="SENSOR HISTIDINE KINASE"/>
    <property type="match status" value="1"/>
</dbReference>
<dbReference type="Pfam" id="PF00512">
    <property type="entry name" value="HisKA"/>
    <property type="match status" value="1"/>
</dbReference>
<evidence type="ECO:0000256" key="2">
    <source>
        <dbReference type="ARBA" id="ARBA00012438"/>
    </source>
</evidence>
<dbReference type="RefSeq" id="WP_046277896.1">
    <property type="nucleotide sequence ID" value="NZ_LATL02000197.1"/>
</dbReference>
<accession>A0A0F5YJ83</accession>
<evidence type="ECO:0000256" key="5">
    <source>
        <dbReference type="ARBA" id="ARBA00023012"/>
    </source>
</evidence>
<dbReference type="SMART" id="SM00387">
    <property type="entry name" value="HATPase_c"/>
    <property type="match status" value="1"/>
</dbReference>
<dbReference type="InterPro" id="IPR004358">
    <property type="entry name" value="Sig_transdc_His_kin-like_C"/>
</dbReference>